<feature type="domain" description="Tyr recombinase" evidence="6">
    <location>
        <begin position="97"/>
        <end position="283"/>
    </location>
</feature>
<dbReference type="RefSeq" id="WP_091379312.1">
    <property type="nucleotide sequence ID" value="NZ_LT629740.1"/>
</dbReference>
<comment type="similarity">
    <text evidence="1">Belongs to the 'phage' integrase family.</text>
</comment>
<dbReference type="PANTHER" id="PTHR30349">
    <property type="entry name" value="PHAGE INTEGRASE-RELATED"/>
    <property type="match status" value="1"/>
</dbReference>
<dbReference type="OrthoDB" id="1407105at2"/>
<evidence type="ECO:0000256" key="2">
    <source>
        <dbReference type="ARBA" id="ARBA00022908"/>
    </source>
</evidence>
<dbReference type="Proteomes" id="UP000199679">
    <property type="component" value="Chromosome I"/>
</dbReference>
<dbReference type="Gene3D" id="1.10.443.10">
    <property type="entry name" value="Intergrase catalytic core"/>
    <property type="match status" value="1"/>
</dbReference>
<dbReference type="PANTHER" id="PTHR30349:SF41">
    <property type="entry name" value="INTEGRASE_RECOMBINASE PROTEIN MJ0367-RELATED"/>
    <property type="match status" value="1"/>
</dbReference>
<evidence type="ECO:0000256" key="1">
    <source>
        <dbReference type="ARBA" id="ARBA00008857"/>
    </source>
</evidence>
<dbReference type="InterPro" id="IPR044068">
    <property type="entry name" value="CB"/>
</dbReference>
<keyword evidence="4" id="KW-0233">DNA recombination</keyword>
<dbReference type="CDD" id="cd00397">
    <property type="entry name" value="DNA_BRE_C"/>
    <property type="match status" value="1"/>
</dbReference>
<reference evidence="8" key="1">
    <citation type="submission" date="2016-10" db="EMBL/GenBank/DDBJ databases">
        <authorList>
            <person name="de Groot N.N."/>
        </authorList>
    </citation>
    <scope>NUCLEOTIDE SEQUENCE [LARGE SCALE GENOMIC DNA]</scope>
    <source>
        <strain evidence="8">MP1X4</strain>
    </source>
</reference>
<dbReference type="InterPro" id="IPR050090">
    <property type="entry name" value="Tyrosine_recombinase_XerCD"/>
</dbReference>
<sequence>MTLQGYLQERHPPSTVKNYTRDINIYLQSHPKASGYGYQEVTGYIGELRGRYSNARTVTRILQALKKYYHYLYYTGQRKDNPAKAIRLRDNKTKPLQLQDLFTTEDLQKLLLPRKERYPFLADRNKTVMSLFVNQGLKIGEMMQLDIQHINLSAASIFVPGTDKTNKRTLALKAEQVMLLHGYISEARPKLITERTGGSTKLLLSKLGRPLSIPEIQYLVETYGHLYPGRHLTAQVIRQSVIMNLLNAGNDVRVVQVFAGHKRPDATEKYKQSHIETLKTEIQKHHPLA</sequence>
<evidence type="ECO:0000259" key="7">
    <source>
        <dbReference type="PROSITE" id="PS51900"/>
    </source>
</evidence>
<accession>A0A1H2CAZ9</accession>
<dbReference type="InterPro" id="IPR004107">
    <property type="entry name" value="Integrase_SAM-like_N"/>
</dbReference>
<dbReference type="GO" id="GO:0006310">
    <property type="term" value="P:DNA recombination"/>
    <property type="evidence" value="ECO:0007669"/>
    <property type="project" value="UniProtKB-KW"/>
</dbReference>
<evidence type="ECO:0000259" key="6">
    <source>
        <dbReference type="PROSITE" id="PS51898"/>
    </source>
</evidence>
<name>A0A1H2CAZ9_MUCMA</name>
<keyword evidence="2" id="KW-0229">DNA integration</keyword>
<evidence type="ECO:0000256" key="5">
    <source>
        <dbReference type="PROSITE-ProRule" id="PRU01248"/>
    </source>
</evidence>
<dbReference type="InterPro" id="IPR002104">
    <property type="entry name" value="Integrase_catalytic"/>
</dbReference>
<organism evidence="8 9">
    <name type="scientific">Mucilaginibacter mallensis</name>
    <dbReference type="NCBI Taxonomy" id="652787"/>
    <lineage>
        <taxon>Bacteria</taxon>
        <taxon>Pseudomonadati</taxon>
        <taxon>Bacteroidota</taxon>
        <taxon>Sphingobacteriia</taxon>
        <taxon>Sphingobacteriales</taxon>
        <taxon>Sphingobacteriaceae</taxon>
        <taxon>Mucilaginibacter</taxon>
    </lineage>
</organism>
<dbReference type="PROSITE" id="PS51900">
    <property type="entry name" value="CB"/>
    <property type="match status" value="1"/>
</dbReference>
<dbReference type="STRING" id="652787.SAMN05216490_4798"/>
<dbReference type="AlphaFoldDB" id="A0A1H2CAZ9"/>
<keyword evidence="9" id="KW-1185">Reference proteome</keyword>
<evidence type="ECO:0000313" key="9">
    <source>
        <dbReference type="Proteomes" id="UP000199679"/>
    </source>
</evidence>
<dbReference type="Pfam" id="PF02899">
    <property type="entry name" value="Phage_int_SAM_1"/>
    <property type="match status" value="1"/>
</dbReference>
<dbReference type="InterPro" id="IPR010998">
    <property type="entry name" value="Integrase_recombinase_N"/>
</dbReference>
<protein>
    <submittedName>
        <fullName evidence="8">Integrase/recombinase XerD</fullName>
    </submittedName>
</protein>
<dbReference type="EMBL" id="LT629740">
    <property type="protein sequence ID" value="SDT67484.1"/>
    <property type="molecule type" value="Genomic_DNA"/>
</dbReference>
<evidence type="ECO:0000313" key="8">
    <source>
        <dbReference type="EMBL" id="SDT67484.1"/>
    </source>
</evidence>
<dbReference type="PROSITE" id="PS51898">
    <property type="entry name" value="TYR_RECOMBINASE"/>
    <property type="match status" value="1"/>
</dbReference>
<evidence type="ECO:0000256" key="3">
    <source>
        <dbReference type="ARBA" id="ARBA00023125"/>
    </source>
</evidence>
<dbReference type="Gene3D" id="1.10.150.130">
    <property type="match status" value="1"/>
</dbReference>
<dbReference type="Pfam" id="PF00589">
    <property type="entry name" value="Phage_integrase"/>
    <property type="match status" value="1"/>
</dbReference>
<dbReference type="InterPro" id="IPR011010">
    <property type="entry name" value="DNA_brk_join_enz"/>
</dbReference>
<dbReference type="GO" id="GO:0015074">
    <property type="term" value="P:DNA integration"/>
    <property type="evidence" value="ECO:0007669"/>
    <property type="project" value="UniProtKB-KW"/>
</dbReference>
<feature type="domain" description="Core-binding (CB)" evidence="7">
    <location>
        <begin position="1"/>
        <end position="73"/>
    </location>
</feature>
<evidence type="ECO:0000256" key="4">
    <source>
        <dbReference type="ARBA" id="ARBA00023172"/>
    </source>
</evidence>
<keyword evidence="3 5" id="KW-0238">DNA-binding</keyword>
<dbReference type="InterPro" id="IPR013762">
    <property type="entry name" value="Integrase-like_cat_sf"/>
</dbReference>
<dbReference type="GO" id="GO:0003677">
    <property type="term" value="F:DNA binding"/>
    <property type="evidence" value="ECO:0007669"/>
    <property type="project" value="UniProtKB-UniRule"/>
</dbReference>
<dbReference type="SUPFAM" id="SSF56349">
    <property type="entry name" value="DNA breaking-rejoining enzymes"/>
    <property type="match status" value="1"/>
</dbReference>
<proteinExistence type="inferred from homology"/>
<gene>
    <name evidence="8" type="ORF">SAMN05216490_4798</name>
</gene>